<dbReference type="InterPro" id="IPR029063">
    <property type="entry name" value="SAM-dependent_MTases_sf"/>
</dbReference>
<dbReference type="InterPro" id="IPR041698">
    <property type="entry name" value="Methyltransf_25"/>
</dbReference>
<feature type="domain" description="Methyltransferase" evidence="1">
    <location>
        <begin position="43"/>
        <end position="132"/>
    </location>
</feature>
<dbReference type="Gene3D" id="3.40.50.150">
    <property type="entry name" value="Vaccinia Virus protein VP39"/>
    <property type="match status" value="1"/>
</dbReference>
<keyword evidence="3" id="KW-1185">Reference proteome</keyword>
<dbReference type="CDD" id="cd02440">
    <property type="entry name" value="AdoMet_MTases"/>
    <property type="match status" value="1"/>
</dbReference>
<dbReference type="PANTHER" id="PTHR43591">
    <property type="entry name" value="METHYLTRANSFERASE"/>
    <property type="match status" value="1"/>
</dbReference>
<dbReference type="EMBL" id="JACOON010000002">
    <property type="protein sequence ID" value="MBC5647431.1"/>
    <property type="molecule type" value="Genomic_DNA"/>
</dbReference>
<proteinExistence type="predicted"/>
<protein>
    <submittedName>
        <fullName evidence="2">Class I SAM-dependent methyltransferase</fullName>
    </submittedName>
</protein>
<evidence type="ECO:0000259" key="1">
    <source>
        <dbReference type="Pfam" id="PF13649"/>
    </source>
</evidence>
<dbReference type="RefSeq" id="WP_186856967.1">
    <property type="nucleotide sequence ID" value="NZ_JACOON010000002.1"/>
</dbReference>
<accession>A0ABR7ECG3</accession>
<sequence length="235" mass="26366">MAVDFEQMAEYYDAMYGNEDEYRREAEQVHALACEYGVQGSLLDIACGTGLHAKYLSRYFEVTGVDLSGGMLHAARKNVPGVRFVEGDMCTLPLEETFHVAVNLYGSIGFVKDGKGLAAACRETYRCLEEGGLFILVPWSTRESFAEGMVADSGEKDGLFYCRMEAVRREDTHHAGIVMRHLIGRSGKIREFCQMQVITLFSEDEYCTALENAGFRIALRLKEPEFRMGAFVCIK</sequence>
<dbReference type="Proteomes" id="UP000606889">
    <property type="component" value="Unassembled WGS sequence"/>
</dbReference>
<comment type="caution">
    <text evidence="2">The sequence shown here is derived from an EMBL/GenBank/DDBJ whole genome shotgun (WGS) entry which is preliminary data.</text>
</comment>
<evidence type="ECO:0000313" key="2">
    <source>
        <dbReference type="EMBL" id="MBC5647431.1"/>
    </source>
</evidence>
<evidence type="ECO:0000313" key="3">
    <source>
        <dbReference type="Proteomes" id="UP000606889"/>
    </source>
</evidence>
<dbReference type="Pfam" id="PF13649">
    <property type="entry name" value="Methyltransf_25"/>
    <property type="match status" value="1"/>
</dbReference>
<dbReference type="GO" id="GO:0032259">
    <property type="term" value="P:methylation"/>
    <property type="evidence" value="ECO:0007669"/>
    <property type="project" value="UniProtKB-KW"/>
</dbReference>
<dbReference type="SUPFAM" id="SSF53335">
    <property type="entry name" value="S-adenosyl-L-methionine-dependent methyltransferases"/>
    <property type="match status" value="1"/>
</dbReference>
<dbReference type="Gene3D" id="2.20.130.10">
    <property type="entry name" value="CAC2371-like domains"/>
    <property type="match status" value="1"/>
</dbReference>
<reference evidence="2 3" key="1">
    <citation type="submission" date="2020-08" db="EMBL/GenBank/DDBJ databases">
        <title>Genome public.</title>
        <authorList>
            <person name="Liu C."/>
            <person name="Sun Q."/>
        </authorList>
    </citation>
    <scope>NUCLEOTIDE SEQUENCE [LARGE SCALE GENOMIC DNA]</scope>
    <source>
        <strain evidence="2 3">NSJ-35</strain>
    </source>
</reference>
<dbReference type="GO" id="GO:0008168">
    <property type="term" value="F:methyltransferase activity"/>
    <property type="evidence" value="ECO:0007669"/>
    <property type="project" value="UniProtKB-KW"/>
</dbReference>
<keyword evidence="2" id="KW-0808">Transferase</keyword>
<name>A0ABR7ECG3_9FIRM</name>
<keyword evidence="2" id="KW-0489">Methyltransferase</keyword>
<gene>
    <name evidence="2" type="ORF">H8S18_03700</name>
</gene>
<organism evidence="2 3">
    <name type="scientific">Christensenella tenuis</name>
    <dbReference type="NCBI Taxonomy" id="2763033"/>
    <lineage>
        <taxon>Bacteria</taxon>
        <taxon>Bacillati</taxon>
        <taxon>Bacillota</taxon>
        <taxon>Clostridia</taxon>
        <taxon>Christensenellales</taxon>
        <taxon>Christensenellaceae</taxon>
        <taxon>Christensenella</taxon>
    </lineage>
</organism>
<dbReference type="PANTHER" id="PTHR43591:SF110">
    <property type="entry name" value="RHODANESE DOMAIN-CONTAINING PROTEIN"/>
    <property type="match status" value="1"/>
</dbReference>